<dbReference type="EMBL" id="CP002216">
    <property type="protein sequence ID" value="ADQ05619.1"/>
    <property type="molecule type" value="Genomic_DNA"/>
</dbReference>
<dbReference type="InterPro" id="IPR022038">
    <property type="entry name" value="Ig-like_bact"/>
</dbReference>
<dbReference type="PANTHER" id="PTHR40088:SF1">
    <property type="entry name" value="PECTATE LYASE PEL9"/>
    <property type="match status" value="1"/>
</dbReference>
<dbReference type="CAZy" id="PL9">
    <property type="family name" value="Polysaccharide Lyase Family 9"/>
</dbReference>
<evidence type="ECO:0000313" key="11">
    <source>
        <dbReference type="EMBL" id="ADQ05619.1"/>
    </source>
</evidence>
<evidence type="ECO:0000256" key="9">
    <source>
        <dbReference type="SAM" id="Coils"/>
    </source>
</evidence>
<comment type="cofactor">
    <cofactor evidence="1">
        <name>Ca(2+)</name>
        <dbReference type="ChEBI" id="CHEBI:29108"/>
    </cofactor>
</comment>
<keyword evidence="3" id="KW-0964">Secreted</keyword>
<dbReference type="PROSITE" id="PS51272">
    <property type="entry name" value="SLH"/>
    <property type="match status" value="3"/>
</dbReference>
<dbReference type="GO" id="GO:0047489">
    <property type="term" value="F:pectate disaccharide-lyase activity"/>
    <property type="evidence" value="ECO:0007669"/>
    <property type="project" value="UniProtKB-EC"/>
</dbReference>
<name>E4Q6L2_CALOW</name>
<evidence type="ECO:0000256" key="6">
    <source>
        <dbReference type="ARBA" id="ARBA00022837"/>
    </source>
</evidence>
<dbReference type="SUPFAM" id="SSF51126">
    <property type="entry name" value="Pectin lyase-like"/>
    <property type="match status" value="1"/>
</dbReference>
<dbReference type="Pfam" id="PF25850">
    <property type="entry name" value="PelX_Ig"/>
    <property type="match status" value="1"/>
</dbReference>
<dbReference type="Pfam" id="PF22842">
    <property type="entry name" value="Pel9A-like_beta_helix"/>
    <property type="match status" value="1"/>
</dbReference>
<dbReference type="STRING" id="632518.Calow_2109"/>
<dbReference type="InterPro" id="IPR012334">
    <property type="entry name" value="Pectin_lyas_fold"/>
</dbReference>
<evidence type="ECO:0000313" key="12">
    <source>
        <dbReference type="Proteomes" id="UP000006889"/>
    </source>
</evidence>
<evidence type="ECO:0000259" key="10">
    <source>
        <dbReference type="PROSITE" id="PS51272"/>
    </source>
</evidence>
<dbReference type="Proteomes" id="UP000006889">
    <property type="component" value="Chromosome"/>
</dbReference>
<feature type="domain" description="SLH" evidence="10">
    <location>
        <begin position="1592"/>
        <end position="1650"/>
    </location>
</feature>
<dbReference type="eggNOG" id="COG2755">
    <property type="taxonomic scope" value="Bacteria"/>
</dbReference>
<organism evidence="11 12">
    <name type="scientific">Caldicellulosiruptor owensensis (strain ATCC 700167 / DSM 13100 / OL)</name>
    <dbReference type="NCBI Taxonomy" id="632518"/>
    <lineage>
        <taxon>Bacteria</taxon>
        <taxon>Bacillati</taxon>
        <taxon>Bacillota</taxon>
        <taxon>Bacillota incertae sedis</taxon>
        <taxon>Caldicellulosiruptorales</taxon>
        <taxon>Caldicellulosiruptoraceae</taxon>
        <taxon>Caldicellulosiruptor</taxon>
    </lineage>
</organism>
<feature type="coiled-coil region" evidence="9">
    <location>
        <begin position="1302"/>
        <end position="1334"/>
    </location>
</feature>
<keyword evidence="12" id="KW-1185">Reference proteome</keyword>
<evidence type="ECO:0000256" key="1">
    <source>
        <dbReference type="ARBA" id="ARBA00001913"/>
    </source>
</evidence>
<reference evidence="11 12" key="2">
    <citation type="journal article" date="2011" name="J. Bacteriol.">
        <title>Complete genome sequences for the anaerobic, extremely thermophilic plant biomass-degrading bacteria Caldicellulosiruptor hydrothermalis, Caldicellulosiruptor kristjanssonii, Caldicellulosiruptor kronotskyensis, Caldicellulosiruptor owensenis, and Caldicellulosiruptor lactoaceticus.</title>
        <authorList>
            <person name="Blumer-Schuette S.E."/>
            <person name="Ozdemir I."/>
            <person name="Mistry D."/>
            <person name="Lucas S."/>
            <person name="Lapidus A."/>
            <person name="Cheng J.F."/>
            <person name="Goodwin L.A."/>
            <person name="Pitluck S."/>
            <person name="Land M.L."/>
            <person name="Hauser L.J."/>
            <person name="Woyke T."/>
            <person name="Mikhailova N."/>
            <person name="Pati A."/>
            <person name="Kyrpides N.C."/>
            <person name="Ivanova N."/>
            <person name="Detter J.C."/>
            <person name="Walston-Davenport K."/>
            <person name="Han S."/>
            <person name="Adams M.W."/>
            <person name="Kelly R.M."/>
        </authorList>
    </citation>
    <scope>NUCLEOTIDE SEQUENCE [LARGE SCALE GENOMIC DNA]</scope>
    <source>
        <strain evidence="12">ATCC 700167 / DSM 13100 / OL</strain>
    </source>
</reference>
<dbReference type="eggNOG" id="COG3408">
    <property type="taxonomic scope" value="Bacteria"/>
</dbReference>
<dbReference type="Gene3D" id="2.60.40.3630">
    <property type="match status" value="4"/>
</dbReference>
<dbReference type="eggNOG" id="COG0683">
    <property type="taxonomic scope" value="Bacteria"/>
</dbReference>
<dbReference type="KEGG" id="cow:Calow_2109"/>
<dbReference type="SMART" id="SM00710">
    <property type="entry name" value="PbH1"/>
    <property type="match status" value="6"/>
</dbReference>
<dbReference type="Gene3D" id="2.160.20.10">
    <property type="entry name" value="Single-stranded right-handed beta-helix, Pectin lyase-like"/>
    <property type="match status" value="1"/>
</dbReference>
<evidence type="ECO:0000256" key="7">
    <source>
        <dbReference type="ARBA" id="ARBA00023239"/>
    </source>
</evidence>
<dbReference type="InterPro" id="IPR058863">
    <property type="entry name" value="PelX-like_Ig"/>
</dbReference>
<dbReference type="GO" id="GO:0046872">
    <property type="term" value="F:metal ion binding"/>
    <property type="evidence" value="ECO:0007669"/>
    <property type="project" value="UniProtKB-KW"/>
</dbReference>
<feature type="domain" description="SLH" evidence="10">
    <location>
        <begin position="1652"/>
        <end position="1711"/>
    </location>
</feature>
<proteinExistence type="inferred from homology"/>
<comment type="similarity">
    <text evidence="8">Belongs to the polysaccharide lyase 9 family.</text>
</comment>
<dbReference type="eggNOG" id="COG4677">
    <property type="taxonomic scope" value="Bacteria"/>
</dbReference>
<dbReference type="InterPro" id="IPR006626">
    <property type="entry name" value="PbH1"/>
</dbReference>
<dbReference type="InterPro" id="IPR001119">
    <property type="entry name" value="SLH_dom"/>
</dbReference>
<dbReference type="InterPro" id="IPR011050">
    <property type="entry name" value="Pectin_lyase_fold/virulence"/>
</dbReference>
<dbReference type="Pfam" id="PF00395">
    <property type="entry name" value="SLH"/>
    <property type="match status" value="3"/>
</dbReference>
<evidence type="ECO:0000256" key="5">
    <source>
        <dbReference type="ARBA" id="ARBA00022729"/>
    </source>
</evidence>
<keyword evidence="9" id="KW-0175">Coiled coil</keyword>
<dbReference type="Pfam" id="PF07523">
    <property type="entry name" value="Big_3"/>
    <property type="match status" value="4"/>
</dbReference>
<gene>
    <name evidence="11" type="ordered locus">Calow_2109</name>
</gene>
<dbReference type="eggNOG" id="COG5263">
    <property type="taxonomic scope" value="Bacteria"/>
</dbReference>
<reference key="1">
    <citation type="submission" date="2010-09" db="EMBL/GenBank/DDBJ databases">
        <title>Complete sequence of Caldicellulosiruptor owensensis OL.</title>
        <authorList>
            <consortium name="US DOE Joint Genome Institute"/>
            <person name="Lucas S."/>
            <person name="Copeland A."/>
            <person name="Lapidus A."/>
            <person name="Cheng J.-F."/>
            <person name="Bruce D."/>
            <person name="Goodwin L."/>
            <person name="Pitluck S."/>
            <person name="Davenport K."/>
            <person name="Detter J.C."/>
            <person name="Han C."/>
            <person name="Tapia R."/>
            <person name="Land M."/>
            <person name="Hauser L."/>
            <person name="Chang Y.-J."/>
            <person name="Jeffries C."/>
            <person name="Kyrpides N."/>
            <person name="Ivanova N."/>
            <person name="Mikhailova N."/>
            <person name="Blumer-Schuette S.E."/>
            <person name="Kelly R.M."/>
            <person name="Woyke T."/>
        </authorList>
    </citation>
    <scope>NUCLEOTIDE SEQUENCE</scope>
    <source>
        <strain>OL</strain>
    </source>
</reference>
<dbReference type="InterPro" id="IPR058953">
    <property type="entry name" value="PelX-like_N"/>
</dbReference>
<feature type="domain" description="SLH" evidence="10">
    <location>
        <begin position="1528"/>
        <end position="1591"/>
    </location>
</feature>
<dbReference type="InterPro" id="IPR053868">
    <property type="entry name" value="Pel9A-like_beta_helix"/>
</dbReference>
<keyword evidence="5" id="KW-0732">Signal</keyword>
<dbReference type="Pfam" id="PF25849">
    <property type="entry name" value="PelX_N"/>
    <property type="match status" value="2"/>
</dbReference>
<keyword evidence="6" id="KW-0106">Calcium</keyword>
<evidence type="ECO:0000256" key="8">
    <source>
        <dbReference type="ARBA" id="ARBA00038263"/>
    </source>
</evidence>
<evidence type="ECO:0000256" key="3">
    <source>
        <dbReference type="ARBA" id="ARBA00022525"/>
    </source>
</evidence>
<dbReference type="PANTHER" id="PTHR40088">
    <property type="entry name" value="PECTATE LYASE (EUROFUNG)"/>
    <property type="match status" value="1"/>
</dbReference>
<evidence type="ECO:0000256" key="2">
    <source>
        <dbReference type="ARBA" id="ARBA00004613"/>
    </source>
</evidence>
<evidence type="ECO:0000256" key="4">
    <source>
        <dbReference type="ARBA" id="ARBA00022723"/>
    </source>
</evidence>
<sequence>MREAIQAINKINEERGVAKMKFYKLTKISLSFLLILSLILSQLSFVFAEGTSNILSDWEFRAFGSNTSADKNPLPTFNSDGSITLKATGGKIASTDEGISFYFKTIASDASFEIRAKAAVISFNSNSSISTPNQKSFGIMLREKVGANGDSTTQTSNYILVGALDTVMKAVYKESGQQTKITLINTTPTTGMQYDLSIKKSGNTYVVSCNGTTQTFNLDNMFGDYIYAGLYVARDAEITFSNFEIVEIREVKDLRVDTSSMKTEYIVGEDLDLSGLKVTAIYTDGTEETLSKNDYIVTGFDNTKPGVCPVTIQYGNVSKIININILPLVCTGLEIKYLPIKTEYYIGDKFNPEGLVVIGKYNNGKSLELTSDKYKFSISGIPIDDSYVFNSSGKKTIMIISVENPQISTSFDVNVKDAQIIGLEIKRLPNKVNYFIGEELDLKGLIVYAKYSDNSEVKLMDGEYSYTPIDTTVAGNKEVTISYKGVSTKFMVTVKEKQLIGIEVTTYPKTTYYIGESFDPTGLVVSKVYDNGDKEILSENEYTIDISRFDSSTSGIYDIKIVPVNLSVNPIIFKVTVRERKEYEWKSIRFGQSTSDTKNFVEIKDDGAIRIVALDGGGKVATDHDGITFYYTELDATKDNFVLSADIKVINYAKTPHDGQESFGIMARDAIGTPGDSSVFASNMVAVGGFSGGTKKPNGTQLFMRIGVTSPDGTGSKGIQNIMLKEEKPTIDNTYPAKTYRLTLAKTNSGFIGKLFDGVEEKEAIFYEPDILSVQTPKMYVGFFAARVAEIEVYNIDFRVTASETDPPRVMPPQSPTIPDFSILSLDKTSKQNYNLLVRSNVDGFITIVKGSETIVQDRQVKANEIVNVQTKLNEGTTDFRIVFLPDNTQYLTSYDRIIKNFTVTMKTYAPGGDIYVAPNGTSDGDGTIQNPLDLDTAIDFVREGQKIILLDGVYVRSTKLEIKKYNDGAPNAMKYLVAAPGARPVIDFDKKGGGFVLSGNYWYIKGIDFARSAPNTQGAVIGGSYNVIELCNFYENGDTGLQISRTDLSSSISDWPSYNLIINCTSYNNRDPSENNADGFAAKLTSGVGNVFRGCIAHHNTDDGWDLYTKLGTGAIGPVTIEDCVAYENGYLTDGTVTKGDGNGFKLGGEGIAVGHVVKSSIAFGNRGAGFTSNSNPAVQIYNCVSYNNVGSNIALYSYTGIPLQFKVENFVSYRTVSGPKDSYPESVVSDSNYFWNGTESVNKKGIRLTESNFASLEKPVQYSRDSNGNIIWGNFLKFIAPKISTVEIQPQIIPSTETILQNVEKSEIELQKETKETKAEEITQTVAAEKQKETNFGKVVEQTNKATVIIDLNKISKEIAENTKKEIGFDVTGISLKPVKEISIPMNVVKSAGEKDKIISIKSDDISIKFNSRNILTLKEIASAEDETNSIVFALENKEQKVIDRLKPVSGIYNITVKTGKGKINSGFTVQLAFEVKNASDIRKVGIYYLNETSKKWEYVGGKVDKKSNVVVVEINHLSTYGAFEYDKQFKDVPKDFWAYEPINILASKHIIKGRTEETFEPNLAVTRAEFIAMVARTLGIAEEDYKGEFEDVKKDAWYANIIEAAYKAGIVAGNGKKIRPDEPIKREEMIMVVMRAYSKLTGFEKEHFSLSYSDASQISTWAREAIENAARLGIVTGYNDNTFKPQKNSTRSEAAAILYRILEKAGVF</sequence>
<keyword evidence="4" id="KW-0479">Metal-binding</keyword>
<dbReference type="InterPro" id="IPR052052">
    <property type="entry name" value="Polysaccharide_Lyase_9"/>
</dbReference>
<keyword evidence="7 11" id="KW-0456">Lyase</keyword>
<comment type="subcellular location">
    <subcellularLocation>
        <location evidence="2">Secreted</location>
    </subcellularLocation>
</comment>
<dbReference type="GO" id="GO:0005576">
    <property type="term" value="C:extracellular region"/>
    <property type="evidence" value="ECO:0007669"/>
    <property type="project" value="UniProtKB-SubCell"/>
</dbReference>
<dbReference type="HOGENOM" id="CLU_003153_0_0_9"/>
<accession>E4Q6L2</accession>
<protein>
    <submittedName>
        <fullName evidence="11">Pectate disaccharide-lyase</fullName>
        <ecNumber evidence="11">4.2.2.9</ecNumber>
    </submittedName>
</protein>
<dbReference type="EC" id="4.2.2.9" evidence="11"/>